<accession>A0A6M0RGH8</accession>
<dbReference type="InterPro" id="IPR008538">
    <property type="entry name" value="Uma2"/>
</dbReference>
<organism evidence="2 3">
    <name type="scientific">Adonisia turfae CCMR0081</name>
    <dbReference type="NCBI Taxonomy" id="2292702"/>
    <lineage>
        <taxon>Bacteria</taxon>
        <taxon>Bacillati</taxon>
        <taxon>Cyanobacteriota</taxon>
        <taxon>Adonisia</taxon>
        <taxon>Adonisia turfae</taxon>
    </lineage>
</organism>
<dbReference type="RefSeq" id="WP_163697172.1">
    <property type="nucleotide sequence ID" value="NZ_QXHD01000004.1"/>
</dbReference>
<keyword evidence="2" id="KW-0378">Hydrolase</keyword>
<keyword evidence="2" id="KW-0255">Endonuclease</keyword>
<comment type="caution">
    <text evidence="2">The sequence shown here is derived from an EMBL/GenBank/DDBJ whole genome shotgun (WGS) entry which is preliminary data.</text>
</comment>
<dbReference type="Pfam" id="PF05685">
    <property type="entry name" value="Uma2"/>
    <property type="match status" value="1"/>
</dbReference>
<feature type="domain" description="Putative restriction endonuclease" evidence="1">
    <location>
        <begin position="18"/>
        <end position="177"/>
    </location>
</feature>
<protein>
    <submittedName>
        <fullName evidence="2">Uma2 family endonuclease</fullName>
    </submittedName>
</protein>
<dbReference type="GO" id="GO:0004519">
    <property type="term" value="F:endonuclease activity"/>
    <property type="evidence" value="ECO:0007669"/>
    <property type="project" value="UniProtKB-KW"/>
</dbReference>
<dbReference type="PANTHER" id="PTHR35400">
    <property type="entry name" value="SLR1083 PROTEIN"/>
    <property type="match status" value="1"/>
</dbReference>
<dbReference type="InterPro" id="IPR011335">
    <property type="entry name" value="Restrct_endonuc-II-like"/>
</dbReference>
<keyword evidence="3" id="KW-1185">Reference proteome</keyword>
<dbReference type="SUPFAM" id="SSF52980">
    <property type="entry name" value="Restriction endonuclease-like"/>
    <property type="match status" value="1"/>
</dbReference>
<dbReference type="Gene3D" id="3.90.1570.10">
    <property type="entry name" value="tt1808, chain A"/>
    <property type="match status" value="1"/>
</dbReference>
<reference evidence="2 3" key="1">
    <citation type="journal article" date="2020" name="Microb. Ecol.">
        <title>Ecogenomics of the Marine Benthic Filamentous Cyanobacterium Adonisia.</title>
        <authorList>
            <person name="Walter J.M."/>
            <person name="Coutinho F.H."/>
            <person name="Leomil L."/>
            <person name="Hargreaves P.I."/>
            <person name="Campeao M.E."/>
            <person name="Vieira V.V."/>
            <person name="Silva B.S."/>
            <person name="Fistarol G.O."/>
            <person name="Salomon P.S."/>
            <person name="Sawabe T."/>
            <person name="Mino S."/>
            <person name="Hosokawa M."/>
            <person name="Miyashita H."/>
            <person name="Maruyama F."/>
            <person name="van Verk M.C."/>
            <person name="Dutilh B.E."/>
            <person name="Thompson C.C."/>
            <person name="Thompson F.L."/>
        </authorList>
    </citation>
    <scope>NUCLEOTIDE SEQUENCE [LARGE SCALE GENOMIC DNA]</scope>
    <source>
        <strain evidence="2 3">CCMR0081</strain>
    </source>
</reference>
<dbReference type="EMBL" id="QXHD01000004">
    <property type="protein sequence ID" value="NEZ55356.1"/>
    <property type="molecule type" value="Genomic_DNA"/>
</dbReference>
<evidence type="ECO:0000259" key="1">
    <source>
        <dbReference type="Pfam" id="PF05685"/>
    </source>
</evidence>
<dbReference type="Proteomes" id="UP000481033">
    <property type="component" value="Unassembled WGS sequence"/>
</dbReference>
<evidence type="ECO:0000313" key="3">
    <source>
        <dbReference type="Proteomes" id="UP000481033"/>
    </source>
</evidence>
<dbReference type="CDD" id="cd06260">
    <property type="entry name" value="DUF820-like"/>
    <property type="match status" value="1"/>
</dbReference>
<dbReference type="AlphaFoldDB" id="A0A6M0RGH8"/>
<name>A0A6M0RGH8_9CYAN</name>
<gene>
    <name evidence="2" type="ORF">DXZ20_06625</name>
</gene>
<proteinExistence type="predicted"/>
<evidence type="ECO:0000313" key="2">
    <source>
        <dbReference type="EMBL" id="NEZ55356.1"/>
    </source>
</evidence>
<dbReference type="PANTHER" id="PTHR35400:SF1">
    <property type="entry name" value="SLR1083 PROTEIN"/>
    <property type="match status" value="1"/>
</dbReference>
<dbReference type="InterPro" id="IPR012296">
    <property type="entry name" value="Nuclease_put_TT1808"/>
</dbReference>
<keyword evidence="2" id="KW-0540">Nuclease</keyword>
<sequence length="213" mass="24161">MSLLHPPVATDVWTPIPWDDFVRLVEQPEYQNHKAYYHNGQMRIETMPTGSDHAREHAILLLLLGLVGMVMGIPLDPRDACSDRKPGSDEFQPDISYYIGANVNCIPKGTRIIDLDEHPKPDLVIEISDTTLADDKGEKRLQYEALRIPEYWIWDVKKSQLIAFSISPDGSSKRIDTSKVLPDLHLRLIEEALRLVDGADQSAIGTWFMEQIS</sequence>